<keyword evidence="1" id="KW-0677">Repeat</keyword>
<feature type="region of interest" description="Disordered" evidence="2">
    <location>
        <begin position="239"/>
        <end position="530"/>
    </location>
</feature>
<feature type="compositionally biased region" description="Basic and acidic residues" evidence="2">
    <location>
        <begin position="434"/>
        <end position="445"/>
    </location>
</feature>
<name>A0ABQ7Z495_BRANA</name>
<keyword evidence="5" id="KW-1185">Reference proteome</keyword>
<feature type="domain" description="SAM" evidence="3">
    <location>
        <begin position="588"/>
        <end position="653"/>
    </location>
</feature>
<dbReference type="Proteomes" id="UP000824890">
    <property type="component" value="Unassembled WGS sequence"/>
</dbReference>
<dbReference type="InterPro" id="IPR013761">
    <property type="entry name" value="SAM/pointed_sf"/>
</dbReference>
<accession>A0ABQ7Z495</accession>
<feature type="compositionally biased region" description="Basic and acidic residues" evidence="2">
    <location>
        <begin position="305"/>
        <end position="323"/>
    </location>
</feature>
<comment type="caution">
    <text evidence="4">The sequence shown here is derived from an EMBL/GenBank/DDBJ whole genome shotgun (WGS) entry which is preliminary data.</text>
</comment>
<reference evidence="4 5" key="1">
    <citation type="submission" date="2021-05" db="EMBL/GenBank/DDBJ databases">
        <title>Genome Assembly of Synthetic Allotetraploid Brassica napus Reveals Homoeologous Exchanges between Subgenomes.</title>
        <authorList>
            <person name="Davis J.T."/>
        </authorList>
    </citation>
    <scope>NUCLEOTIDE SEQUENCE [LARGE SCALE GENOMIC DNA]</scope>
    <source>
        <strain evidence="5">cv. Da-Ae</strain>
        <tissue evidence="4">Seedling</tissue>
    </source>
</reference>
<feature type="compositionally biased region" description="Low complexity" evidence="2">
    <location>
        <begin position="324"/>
        <end position="335"/>
    </location>
</feature>
<dbReference type="EMBL" id="JAGKQM010000016">
    <property type="protein sequence ID" value="KAH0874958.1"/>
    <property type="molecule type" value="Genomic_DNA"/>
</dbReference>
<dbReference type="Pfam" id="PF00536">
    <property type="entry name" value="SAM_1"/>
    <property type="match status" value="1"/>
</dbReference>
<feature type="region of interest" description="Disordered" evidence="2">
    <location>
        <begin position="187"/>
        <end position="220"/>
    </location>
</feature>
<dbReference type="PANTHER" id="PTHR10627">
    <property type="entry name" value="SCP160"/>
    <property type="match status" value="1"/>
</dbReference>
<feature type="compositionally biased region" description="Low complexity" evidence="2">
    <location>
        <begin position="355"/>
        <end position="369"/>
    </location>
</feature>
<feature type="compositionally biased region" description="Polar residues" evidence="2">
    <location>
        <begin position="471"/>
        <end position="509"/>
    </location>
</feature>
<gene>
    <name evidence="4" type="ORF">HID58_072320</name>
</gene>
<evidence type="ECO:0000256" key="1">
    <source>
        <dbReference type="ARBA" id="ARBA00022737"/>
    </source>
</evidence>
<evidence type="ECO:0000256" key="2">
    <source>
        <dbReference type="SAM" id="MobiDB-lite"/>
    </source>
</evidence>
<dbReference type="SMART" id="SM00454">
    <property type="entry name" value="SAM"/>
    <property type="match status" value="1"/>
</dbReference>
<feature type="compositionally biased region" description="Basic and acidic residues" evidence="2">
    <location>
        <begin position="250"/>
        <end position="281"/>
    </location>
</feature>
<evidence type="ECO:0000313" key="5">
    <source>
        <dbReference type="Proteomes" id="UP000824890"/>
    </source>
</evidence>
<feature type="compositionally biased region" description="Polar residues" evidence="2">
    <location>
        <begin position="405"/>
        <end position="425"/>
    </location>
</feature>
<evidence type="ECO:0000313" key="4">
    <source>
        <dbReference type="EMBL" id="KAH0874958.1"/>
    </source>
</evidence>
<sequence length="715" mass="79719">MVVLWVLERWLDDGSYSVRSASVSWRALSACCDLVCSSFISCSQDECVGFSEVTLVLMVFSVWFGLPFLSSKASEVSRFFIPVTTPHLQFLVDSYEFLSALFESQLPRRVCHQRLRLRRAVNLPFFVFRQNFSVPYRNTLISLGFRPQMSEASRRSRVTITLGRSGQVVSRDGSDFDELPRVGTKRSVKERLGNQLDASAHGSDAVSKRQRGEASFSGNDLQIGQNDLRFKLLQKNAQRRAQSEEGSTIDLREKLLSKSKSEQLPRSFDARPRMADPRDDPLPPSRTARGPSQMLSSSSAYSPWARDDTRWRSPERLMSDSRSRSPPRNSGSISRTPRALSPPRSTRSFTGGSRGLSPPRSSGRMSPPRNAGRMIGHHHRDLSPPRSSGRIFSHPRDISPPRNAGSISGTPRTLSPSRNTRSFTGGSRILSPPRSDERMFGHPRDLSPPPRTTGRMISSTPRDLSPPRNPRSFSSGSRALSPTRNVGSSYMGSSRGFSPSRNPGSSYVGSSRDSPPPRSIDDFHGRSRMVDDVRPSPYAVRGVVNNQAPGSGITLSRTMLPPPVPNPHPLPPLSQLPPLGSMMQNSPFPMEEPLTVESFLNSLGLGKYFLAFKREEVDMTTIKQMKESDLKDLIIPMGPRKKILQAIACLPKRQSVIFWILSVISFYSRQSCQPNQCTVGSWSCLILKRDWHFDLNTANVICHNWVNNTTMQAQA</sequence>
<protein>
    <recommendedName>
        <fullName evidence="3">SAM domain-containing protein</fullName>
    </recommendedName>
</protein>
<feature type="compositionally biased region" description="Basic and acidic residues" evidence="2">
    <location>
        <begin position="519"/>
        <end position="530"/>
    </location>
</feature>
<dbReference type="PANTHER" id="PTHR10627:SF74">
    <property type="entry name" value="OS08G0526500 PROTEIN"/>
    <property type="match status" value="1"/>
</dbReference>
<dbReference type="InterPro" id="IPR001660">
    <property type="entry name" value="SAM"/>
</dbReference>
<evidence type="ECO:0000259" key="3">
    <source>
        <dbReference type="SMART" id="SM00454"/>
    </source>
</evidence>
<dbReference type="SUPFAM" id="SSF47769">
    <property type="entry name" value="SAM/Pointed domain"/>
    <property type="match status" value="1"/>
</dbReference>
<dbReference type="Gene3D" id="1.10.150.50">
    <property type="entry name" value="Transcription Factor, Ets-1"/>
    <property type="match status" value="1"/>
</dbReference>
<proteinExistence type="predicted"/>
<organism evidence="4 5">
    <name type="scientific">Brassica napus</name>
    <name type="common">Rape</name>
    <dbReference type="NCBI Taxonomy" id="3708"/>
    <lineage>
        <taxon>Eukaryota</taxon>
        <taxon>Viridiplantae</taxon>
        <taxon>Streptophyta</taxon>
        <taxon>Embryophyta</taxon>
        <taxon>Tracheophyta</taxon>
        <taxon>Spermatophyta</taxon>
        <taxon>Magnoliopsida</taxon>
        <taxon>eudicotyledons</taxon>
        <taxon>Gunneridae</taxon>
        <taxon>Pentapetalae</taxon>
        <taxon>rosids</taxon>
        <taxon>malvids</taxon>
        <taxon>Brassicales</taxon>
        <taxon>Brassicaceae</taxon>
        <taxon>Brassiceae</taxon>
        <taxon>Brassica</taxon>
    </lineage>
</organism>